<sequence length="237" mass="26059">MTLPSQNGAGRVLYDMADSEQLPSNVPTGGQSSGMGLKRSVLWSCVLLLVVGVGALLSKQQVGSSDEVVARVGDREITLGEVEEHWREIDAGSFMQVSQSRYDALILYLDMVVGNQILEIEAANRGLTPETLLRQEMSARVTPITDADVERFYSSLGEQQTQGRTLEQLRRPINNFLQQQQSVETRAALIAELSDSLNVRVERLLEPPRMAIARAPTDPIKGTSGAIVEIIEFSDFQ</sequence>
<accession>A0A381Y6V2</accession>
<gene>
    <name evidence="1" type="ORF">METZ01_LOCUS125569</name>
</gene>
<evidence type="ECO:0000313" key="1">
    <source>
        <dbReference type="EMBL" id="SVA72715.1"/>
    </source>
</evidence>
<organism evidence="1">
    <name type="scientific">marine metagenome</name>
    <dbReference type="NCBI Taxonomy" id="408172"/>
    <lineage>
        <taxon>unclassified sequences</taxon>
        <taxon>metagenomes</taxon>
        <taxon>ecological metagenomes</taxon>
    </lineage>
</organism>
<evidence type="ECO:0008006" key="2">
    <source>
        <dbReference type="Google" id="ProtNLM"/>
    </source>
</evidence>
<dbReference type="EMBL" id="UINC01017520">
    <property type="protein sequence ID" value="SVA72715.1"/>
    <property type="molecule type" value="Genomic_DNA"/>
</dbReference>
<reference evidence="1" key="1">
    <citation type="submission" date="2018-05" db="EMBL/GenBank/DDBJ databases">
        <authorList>
            <person name="Lanie J.A."/>
            <person name="Ng W.-L."/>
            <person name="Kazmierczak K.M."/>
            <person name="Andrzejewski T.M."/>
            <person name="Davidsen T.M."/>
            <person name="Wayne K.J."/>
            <person name="Tettelin H."/>
            <person name="Glass J.I."/>
            <person name="Rusch D."/>
            <person name="Podicherti R."/>
            <person name="Tsui H.-C.T."/>
            <person name="Winkler M.E."/>
        </authorList>
    </citation>
    <scope>NUCLEOTIDE SEQUENCE</scope>
</reference>
<dbReference type="AlphaFoldDB" id="A0A381Y6V2"/>
<name>A0A381Y6V2_9ZZZZ</name>
<protein>
    <recommendedName>
        <fullName evidence="2">SurA N-terminal domain-containing protein</fullName>
    </recommendedName>
</protein>
<proteinExistence type="predicted"/>